<evidence type="ECO:0000259" key="10">
    <source>
        <dbReference type="PROSITE" id="PS50262"/>
    </source>
</evidence>
<feature type="transmembrane region" description="Helical" evidence="9">
    <location>
        <begin position="12"/>
        <end position="37"/>
    </location>
</feature>
<dbReference type="RefSeq" id="XP_012936017.1">
    <property type="nucleotide sequence ID" value="XM_013080563.2"/>
</dbReference>
<evidence type="ECO:0000256" key="6">
    <source>
        <dbReference type="ARBA" id="ARBA00023170"/>
    </source>
</evidence>
<feature type="compositionally biased region" description="Polar residues" evidence="8">
    <location>
        <begin position="340"/>
        <end position="350"/>
    </location>
</feature>
<protein>
    <submittedName>
        <fullName evidence="12">Uncharacterized protein LOC101856169</fullName>
    </submittedName>
</protein>
<sequence>MSSLITAVEQTFLPLTIIIAITSVLGLLGNGLSFYIFSRRFPPSGFNSLMAALAAFDFIASLVHMPLDIATFFEVGGSRKYLCKITCFQLAFTASGSALVLMAIAFVRYYGIHKPLLGTLSPRLANYIILGSSLMAVGVSLPITILFGEGKLVTDANITAEICAVEEQYMDTIGPLAFYMVLASLYIITFIVHTCLYIRAVHTVWNRRRVFVSMRGKNNVVMLSPAPPRSRPVPEGSPMPSRSLRPATAGIHSPLTRIRNGSSSSQQPLFARVGGANTLSRLPEDDLPSSSSISVTEISDADSNIEETGSQPTPRLPRKQPLKRLQPKRVTALSLPQAPPTRSSTLSNSPKKAGGASGVNQTSYRVLGVVIAISLTYFLSYAPHFGVMFYLFTHDMTVFAASAQNLAFELLMRSFFLNNILDPLIYGLLSTDFRKELRLTLLSLVTVCRGPKH</sequence>
<comment type="subcellular location">
    <subcellularLocation>
        <location evidence="1">Membrane</location>
        <topology evidence="1">Multi-pass membrane protein</topology>
    </subcellularLocation>
</comment>
<dbReference type="Gene3D" id="1.20.1070.10">
    <property type="entry name" value="Rhodopsin 7-helix transmembrane proteins"/>
    <property type="match status" value="2"/>
</dbReference>
<keyword evidence="5 9" id="KW-0472">Membrane</keyword>
<dbReference type="InterPro" id="IPR000276">
    <property type="entry name" value="GPCR_Rhodpsn"/>
</dbReference>
<evidence type="ECO:0000256" key="4">
    <source>
        <dbReference type="ARBA" id="ARBA00023040"/>
    </source>
</evidence>
<dbReference type="CDD" id="cd00637">
    <property type="entry name" value="7tm_classA_rhodopsin-like"/>
    <property type="match status" value="1"/>
</dbReference>
<keyword evidence="6" id="KW-0675">Receptor</keyword>
<keyword evidence="4" id="KW-0297">G-protein coupled receptor</keyword>
<keyword evidence="2 9" id="KW-0812">Transmembrane</keyword>
<keyword evidence="7" id="KW-0807">Transducer</keyword>
<dbReference type="PANTHER" id="PTHR24238">
    <property type="entry name" value="G-PROTEIN COUPLED RECEPTOR"/>
    <property type="match status" value="1"/>
</dbReference>
<evidence type="ECO:0000256" key="1">
    <source>
        <dbReference type="ARBA" id="ARBA00004141"/>
    </source>
</evidence>
<feature type="region of interest" description="Disordered" evidence="8">
    <location>
        <begin position="280"/>
        <end position="358"/>
    </location>
</feature>
<evidence type="ECO:0000313" key="11">
    <source>
        <dbReference type="Proteomes" id="UP000694888"/>
    </source>
</evidence>
<dbReference type="Proteomes" id="UP000694888">
    <property type="component" value="Unplaced"/>
</dbReference>
<feature type="domain" description="G-protein coupled receptors family 1 profile" evidence="10">
    <location>
        <begin position="29"/>
        <end position="426"/>
    </location>
</feature>
<organism evidence="11 12">
    <name type="scientific">Aplysia californica</name>
    <name type="common">California sea hare</name>
    <dbReference type="NCBI Taxonomy" id="6500"/>
    <lineage>
        <taxon>Eukaryota</taxon>
        <taxon>Metazoa</taxon>
        <taxon>Spiralia</taxon>
        <taxon>Lophotrochozoa</taxon>
        <taxon>Mollusca</taxon>
        <taxon>Gastropoda</taxon>
        <taxon>Heterobranchia</taxon>
        <taxon>Euthyneura</taxon>
        <taxon>Tectipleura</taxon>
        <taxon>Aplysiida</taxon>
        <taxon>Aplysioidea</taxon>
        <taxon>Aplysiidae</taxon>
        <taxon>Aplysia</taxon>
    </lineage>
</organism>
<accession>A0ABM0ZWL6</accession>
<evidence type="ECO:0000313" key="12">
    <source>
        <dbReference type="RefSeq" id="XP_012936017.1"/>
    </source>
</evidence>
<name>A0ABM0ZWL6_APLCA</name>
<evidence type="ECO:0000256" key="9">
    <source>
        <dbReference type="SAM" id="Phobius"/>
    </source>
</evidence>
<keyword evidence="3 9" id="KW-1133">Transmembrane helix</keyword>
<dbReference type="GeneID" id="101856169"/>
<proteinExistence type="predicted"/>
<feature type="compositionally biased region" description="Basic residues" evidence="8">
    <location>
        <begin position="316"/>
        <end position="327"/>
    </location>
</feature>
<dbReference type="SUPFAM" id="SSF81321">
    <property type="entry name" value="Family A G protein-coupled receptor-like"/>
    <property type="match status" value="1"/>
</dbReference>
<feature type="transmembrane region" description="Helical" evidence="9">
    <location>
        <begin position="124"/>
        <end position="147"/>
    </location>
</feature>
<evidence type="ECO:0000256" key="2">
    <source>
        <dbReference type="ARBA" id="ARBA00022692"/>
    </source>
</evidence>
<keyword evidence="11" id="KW-1185">Reference proteome</keyword>
<feature type="region of interest" description="Disordered" evidence="8">
    <location>
        <begin position="223"/>
        <end position="247"/>
    </location>
</feature>
<evidence type="ECO:0000256" key="7">
    <source>
        <dbReference type="ARBA" id="ARBA00023224"/>
    </source>
</evidence>
<dbReference type="PROSITE" id="PS50262">
    <property type="entry name" value="G_PROTEIN_RECEP_F1_2"/>
    <property type="match status" value="1"/>
</dbReference>
<dbReference type="InterPro" id="IPR017452">
    <property type="entry name" value="GPCR_Rhodpsn_7TM"/>
</dbReference>
<feature type="transmembrane region" description="Helical" evidence="9">
    <location>
        <begin position="49"/>
        <end position="70"/>
    </location>
</feature>
<feature type="transmembrane region" description="Helical" evidence="9">
    <location>
        <begin position="176"/>
        <end position="198"/>
    </location>
</feature>
<feature type="compositionally biased region" description="Pro residues" evidence="8">
    <location>
        <begin position="225"/>
        <end position="237"/>
    </location>
</feature>
<reference evidence="12" key="1">
    <citation type="submission" date="2025-08" db="UniProtKB">
        <authorList>
            <consortium name="RefSeq"/>
        </authorList>
    </citation>
    <scope>IDENTIFICATION</scope>
</reference>
<feature type="transmembrane region" description="Helical" evidence="9">
    <location>
        <begin position="366"/>
        <end position="390"/>
    </location>
</feature>
<evidence type="ECO:0000256" key="8">
    <source>
        <dbReference type="SAM" id="MobiDB-lite"/>
    </source>
</evidence>
<evidence type="ECO:0000256" key="3">
    <source>
        <dbReference type="ARBA" id="ARBA00022989"/>
    </source>
</evidence>
<evidence type="ECO:0000256" key="5">
    <source>
        <dbReference type="ARBA" id="ARBA00023136"/>
    </source>
</evidence>
<gene>
    <name evidence="12" type="primary">LOC101856169</name>
</gene>
<dbReference type="Pfam" id="PF00001">
    <property type="entry name" value="7tm_1"/>
    <property type="match status" value="1"/>
</dbReference>
<feature type="transmembrane region" description="Helical" evidence="9">
    <location>
        <begin position="90"/>
        <end position="112"/>
    </location>
</feature>
<dbReference type="PRINTS" id="PR00237">
    <property type="entry name" value="GPCRRHODOPSN"/>
</dbReference>